<accession>A0A2V0PQT3</accession>
<proteinExistence type="predicted"/>
<dbReference type="SMART" id="SM00398">
    <property type="entry name" value="HMG"/>
    <property type="match status" value="1"/>
</dbReference>
<evidence type="ECO:0000256" key="1">
    <source>
        <dbReference type="ARBA" id="ARBA00023125"/>
    </source>
</evidence>
<dbReference type="EMBL" id="BDRX01000163">
    <property type="protein sequence ID" value="GBF99585.1"/>
    <property type="molecule type" value="Genomic_DNA"/>
</dbReference>
<comment type="caution">
    <text evidence="6">The sequence shown here is derived from an EMBL/GenBank/DDBJ whole genome shotgun (WGS) entry which is preliminary data.</text>
</comment>
<feature type="compositionally biased region" description="Basic and acidic residues" evidence="4">
    <location>
        <begin position="18"/>
        <end position="35"/>
    </location>
</feature>
<dbReference type="Gene3D" id="1.10.30.10">
    <property type="entry name" value="High mobility group box domain"/>
    <property type="match status" value="1"/>
</dbReference>
<dbReference type="PANTHER" id="PTHR48112">
    <property type="entry name" value="HIGH MOBILITY GROUP PROTEIN DSP1"/>
    <property type="match status" value="1"/>
</dbReference>
<evidence type="ECO:0000313" key="6">
    <source>
        <dbReference type="EMBL" id="GBF99585.1"/>
    </source>
</evidence>
<protein>
    <recommendedName>
        <fullName evidence="5">HMG box domain-containing protein</fullName>
    </recommendedName>
</protein>
<gene>
    <name evidence="6" type="ORF">Rsub_12210</name>
</gene>
<keyword evidence="7" id="KW-1185">Reference proteome</keyword>
<organism evidence="6 7">
    <name type="scientific">Raphidocelis subcapitata</name>
    <dbReference type="NCBI Taxonomy" id="307507"/>
    <lineage>
        <taxon>Eukaryota</taxon>
        <taxon>Viridiplantae</taxon>
        <taxon>Chlorophyta</taxon>
        <taxon>core chlorophytes</taxon>
        <taxon>Chlorophyceae</taxon>
        <taxon>CS clade</taxon>
        <taxon>Sphaeropleales</taxon>
        <taxon>Selenastraceae</taxon>
        <taxon>Raphidocelis</taxon>
    </lineage>
</organism>
<dbReference type="InterPro" id="IPR009071">
    <property type="entry name" value="HMG_box_dom"/>
</dbReference>
<dbReference type="PROSITE" id="PS50118">
    <property type="entry name" value="HMG_BOX_2"/>
    <property type="match status" value="1"/>
</dbReference>
<dbReference type="FunFam" id="1.10.30.10:FF:000016">
    <property type="entry name" value="FACT complex subunit SSRP1"/>
    <property type="match status" value="1"/>
</dbReference>
<dbReference type="FunCoup" id="A0A2V0PQT3">
    <property type="interactions" value="1792"/>
</dbReference>
<dbReference type="InParanoid" id="A0A2V0PQT3"/>
<dbReference type="Proteomes" id="UP000247498">
    <property type="component" value="Unassembled WGS sequence"/>
</dbReference>
<dbReference type="Pfam" id="PF00505">
    <property type="entry name" value="HMG_box"/>
    <property type="match status" value="1"/>
</dbReference>
<evidence type="ECO:0000256" key="4">
    <source>
        <dbReference type="SAM" id="MobiDB-lite"/>
    </source>
</evidence>
<dbReference type="InterPro" id="IPR050342">
    <property type="entry name" value="HMGB"/>
</dbReference>
<feature type="DNA-binding region" description="HMG box" evidence="3">
    <location>
        <begin position="36"/>
        <end position="104"/>
    </location>
</feature>
<dbReference type="AlphaFoldDB" id="A0A2V0PQT3"/>
<dbReference type="SUPFAM" id="SSF47095">
    <property type="entry name" value="HMG-box"/>
    <property type="match status" value="1"/>
</dbReference>
<dbReference type="STRING" id="307507.A0A2V0PQT3"/>
<reference evidence="6 7" key="1">
    <citation type="journal article" date="2018" name="Sci. Rep.">
        <title>Raphidocelis subcapitata (=Pseudokirchneriella subcapitata) provides an insight into genome evolution and environmental adaptations in the Sphaeropleales.</title>
        <authorList>
            <person name="Suzuki S."/>
            <person name="Yamaguchi H."/>
            <person name="Nakajima N."/>
            <person name="Kawachi M."/>
        </authorList>
    </citation>
    <scope>NUCLEOTIDE SEQUENCE [LARGE SCALE GENOMIC DNA]</scope>
    <source>
        <strain evidence="6 7">NIES-35</strain>
    </source>
</reference>
<dbReference type="GO" id="GO:0003677">
    <property type="term" value="F:DNA binding"/>
    <property type="evidence" value="ECO:0007669"/>
    <property type="project" value="UniProtKB-UniRule"/>
</dbReference>
<feature type="domain" description="HMG box" evidence="5">
    <location>
        <begin position="36"/>
        <end position="104"/>
    </location>
</feature>
<evidence type="ECO:0000256" key="2">
    <source>
        <dbReference type="ARBA" id="ARBA00023242"/>
    </source>
</evidence>
<dbReference type="InterPro" id="IPR036910">
    <property type="entry name" value="HMG_box_dom_sf"/>
</dbReference>
<name>A0A2V0PQT3_9CHLO</name>
<keyword evidence="1 3" id="KW-0238">DNA-binding</keyword>
<keyword evidence="2 3" id="KW-0539">Nucleus</keyword>
<feature type="region of interest" description="Disordered" evidence="4">
    <location>
        <begin position="1"/>
        <end position="42"/>
    </location>
</feature>
<evidence type="ECO:0000313" key="7">
    <source>
        <dbReference type="Proteomes" id="UP000247498"/>
    </source>
</evidence>
<evidence type="ECO:0000259" key="5">
    <source>
        <dbReference type="PROSITE" id="PS50118"/>
    </source>
</evidence>
<evidence type="ECO:0000256" key="3">
    <source>
        <dbReference type="PROSITE-ProRule" id="PRU00267"/>
    </source>
</evidence>
<sequence>MAKAEAKKATPKKAAAKPKVEKKEKKAKKEKDPNAPKRGLGSYMFFAQAKRGEVKAKNPTYGLGEIGKELGAMWKALGDKEKSKYEDMAKKDKERYEKELAKYKAKK</sequence>
<dbReference type="OrthoDB" id="1919336at2759"/>
<dbReference type="GO" id="GO:0005634">
    <property type="term" value="C:nucleus"/>
    <property type="evidence" value="ECO:0007669"/>
    <property type="project" value="UniProtKB-UniRule"/>
</dbReference>